<dbReference type="GO" id="GO:0005856">
    <property type="term" value="C:cytoskeleton"/>
    <property type="evidence" value="ECO:0007669"/>
    <property type="project" value="UniProtKB-SubCell"/>
</dbReference>
<dbReference type="AlphaFoldDB" id="A0ABD0LUZ1"/>
<comment type="similarity">
    <text evidence="2">Belongs to the actin-binding proteins ADF family. Twinfilin subfamily.</text>
</comment>
<name>A0ABD0LUZ1_9CAEN</name>
<feature type="region of interest" description="Disordered" evidence="8">
    <location>
        <begin position="212"/>
        <end position="236"/>
    </location>
</feature>
<dbReference type="InterPro" id="IPR002108">
    <property type="entry name" value="ADF-H"/>
</dbReference>
<evidence type="ECO:0000256" key="6">
    <source>
        <dbReference type="ARBA" id="ARBA00023212"/>
    </source>
</evidence>
<gene>
    <name evidence="10" type="ORF">BaRGS_00005286</name>
</gene>
<proteinExistence type="inferred from homology"/>
<dbReference type="Proteomes" id="UP001519460">
    <property type="component" value="Unassembled WGS sequence"/>
</dbReference>
<dbReference type="FunFam" id="3.40.20.10:FF:000042">
    <property type="entry name" value="Actin depolymerizing protein"/>
    <property type="match status" value="1"/>
</dbReference>
<dbReference type="InterPro" id="IPR029006">
    <property type="entry name" value="ADF-H/Gelsolin-like_dom_sf"/>
</dbReference>
<evidence type="ECO:0000256" key="2">
    <source>
        <dbReference type="ARBA" id="ARBA00009557"/>
    </source>
</evidence>
<keyword evidence="3" id="KW-0963">Cytoplasm</keyword>
<dbReference type="InterPro" id="IPR028458">
    <property type="entry name" value="Twinfilin"/>
</dbReference>
<dbReference type="Gene3D" id="3.40.20.10">
    <property type="entry name" value="Severin"/>
    <property type="match status" value="1"/>
</dbReference>
<dbReference type="PANTHER" id="PTHR13759:SF1">
    <property type="entry name" value="TWINFILIN"/>
    <property type="match status" value="1"/>
</dbReference>
<evidence type="ECO:0000256" key="8">
    <source>
        <dbReference type="SAM" id="MobiDB-lite"/>
    </source>
</evidence>
<evidence type="ECO:0000256" key="5">
    <source>
        <dbReference type="ARBA" id="ARBA00023203"/>
    </source>
</evidence>
<dbReference type="Pfam" id="PF00241">
    <property type="entry name" value="Cofilin_ADF"/>
    <property type="match status" value="1"/>
</dbReference>
<comment type="caution">
    <text evidence="10">The sequence shown here is derived from an EMBL/GenBank/DDBJ whole genome shotgun (WGS) entry which is preliminary data.</text>
</comment>
<comment type="subunit">
    <text evidence="7">Interacts with G-actin; ADP-actin form.</text>
</comment>
<dbReference type="PROSITE" id="PS51263">
    <property type="entry name" value="ADF_H"/>
    <property type="match status" value="1"/>
</dbReference>
<evidence type="ECO:0000313" key="11">
    <source>
        <dbReference type="Proteomes" id="UP001519460"/>
    </source>
</evidence>
<keyword evidence="6" id="KW-0206">Cytoskeleton</keyword>
<evidence type="ECO:0000256" key="1">
    <source>
        <dbReference type="ARBA" id="ARBA00004245"/>
    </source>
</evidence>
<organism evidence="10 11">
    <name type="scientific">Batillaria attramentaria</name>
    <dbReference type="NCBI Taxonomy" id="370345"/>
    <lineage>
        <taxon>Eukaryota</taxon>
        <taxon>Metazoa</taxon>
        <taxon>Spiralia</taxon>
        <taxon>Lophotrochozoa</taxon>
        <taxon>Mollusca</taxon>
        <taxon>Gastropoda</taxon>
        <taxon>Caenogastropoda</taxon>
        <taxon>Sorbeoconcha</taxon>
        <taxon>Cerithioidea</taxon>
        <taxon>Batillariidae</taxon>
        <taxon>Batillaria</taxon>
    </lineage>
</organism>
<dbReference type="GO" id="GO:0003779">
    <property type="term" value="F:actin binding"/>
    <property type="evidence" value="ECO:0007669"/>
    <property type="project" value="UniProtKB-KW"/>
</dbReference>
<accession>A0ABD0LUZ1</accession>
<keyword evidence="4" id="KW-0677">Repeat</keyword>
<reference evidence="10 11" key="1">
    <citation type="journal article" date="2023" name="Sci. Data">
        <title>Genome assembly of the Korean intertidal mud-creeper Batillaria attramentaria.</title>
        <authorList>
            <person name="Patra A.K."/>
            <person name="Ho P.T."/>
            <person name="Jun S."/>
            <person name="Lee S.J."/>
            <person name="Kim Y."/>
            <person name="Won Y.J."/>
        </authorList>
    </citation>
    <scope>NUCLEOTIDE SEQUENCE [LARGE SCALE GENOMIC DNA]</scope>
    <source>
        <strain evidence="10">Wonlab-2016</strain>
    </source>
</reference>
<comment type="subcellular location">
    <subcellularLocation>
        <location evidence="1">Cytoplasm</location>
        <location evidence="1">Cytoskeleton</location>
    </subcellularLocation>
</comment>
<sequence>MVLPLLEEKMPCYILYRYDTKNNMGYEWLFITWSPDFAQVRDKMLYAATRATLKSEFGGGQIKEELFGTVQGDVSYRGYQKHMQAQQAPAPLTMAEEELQIIKKTEVNAHIHIDSRAQTLQGVAFPVSDEAQEAMYRFRDNQCTYIQLCLDLTGEMIRPVIISSGSGIHMKETSQRVQFSSTLCLATSLEIDDPSELTEEFVYDEVHPKKNVAKQAFARPKGPGGRGPKRMTKPKE</sequence>
<dbReference type="PANTHER" id="PTHR13759">
    <property type="entry name" value="TWINFILIN"/>
    <property type="match status" value="1"/>
</dbReference>
<protein>
    <recommendedName>
        <fullName evidence="9">ADF-H domain-containing protein</fullName>
    </recommendedName>
</protein>
<dbReference type="EMBL" id="JACVVK020000020">
    <property type="protein sequence ID" value="KAK7503365.1"/>
    <property type="molecule type" value="Genomic_DNA"/>
</dbReference>
<feature type="domain" description="ADF-H" evidence="9">
    <location>
        <begin position="1"/>
        <end position="84"/>
    </location>
</feature>
<evidence type="ECO:0000313" key="10">
    <source>
        <dbReference type="EMBL" id="KAK7503365.1"/>
    </source>
</evidence>
<evidence type="ECO:0000259" key="9">
    <source>
        <dbReference type="PROSITE" id="PS51263"/>
    </source>
</evidence>
<feature type="compositionally biased region" description="Basic residues" evidence="8">
    <location>
        <begin position="227"/>
        <end position="236"/>
    </location>
</feature>
<keyword evidence="5" id="KW-0009">Actin-binding</keyword>
<evidence type="ECO:0000256" key="7">
    <source>
        <dbReference type="ARBA" id="ARBA00038532"/>
    </source>
</evidence>
<dbReference type="SUPFAM" id="SSF55753">
    <property type="entry name" value="Actin depolymerizing proteins"/>
    <property type="match status" value="2"/>
</dbReference>
<dbReference type="CDD" id="cd11285">
    <property type="entry name" value="ADF_Twf-N_like"/>
    <property type="match status" value="1"/>
</dbReference>
<keyword evidence="11" id="KW-1185">Reference proteome</keyword>
<evidence type="ECO:0000256" key="3">
    <source>
        <dbReference type="ARBA" id="ARBA00022490"/>
    </source>
</evidence>
<evidence type="ECO:0000256" key="4">
    <source>
        <dbReference type="ARBA" id="ARBA00022737"/>
    </source>
</evidence>